<gene>
    <name evidence="1" type="ORF">HPB50_012182</name>
</gene>
<comment type="caution">
    <text evidence="1">The sequence shown here is derived from an EMBL/GenBank/DDBJ whole genome shotgun (WGS) entry which is preliminary data.</text>
</comment>
<name>A0ACB7SE26_HYAAI</name>
<protein>
    <submittedName>
        <fullName evidence="1">Uncharacterized protein</fullName>
    </submittedName>
</protein>
<dbReference type="Proteomes" id="UP000821845">
    <property type="component" value="Chromosome 4"/>
</dbReference>
<evidence type="ECO:0000313" key="1">
    <source>
        <dbReference type="EMBL" id="KAH6933118.1"/>
    </source>
</evidence>
<reference evidence="1" key="1">
    <citation type="submission" date="2020-05" db="EMBL/GenBank/DDBJ databases">
        <title>Large-scale comparative analyses of tick genomes elucidate their genetic diversity and vector capacities.</title>
        <authorList>
            <person name="Jia N."/>
            <person name="Wang J."/>
            <person name="Shi W."/>
            <person name="Du L."/>
            <person name="Sun Y."/>
            <person name="Zhan W."/>
            <person name="Jiang J."/>
            <person name="Wang Q."/>
            <person name="Zhang B."/>
            <person name="Ji P."/>
            <person name="Sakyi L.B."/>
            <person name="Cui X."/>
            <person name="Yuan T."/>
            <person name="Jiang B."/>
            <person name="Yang W."/>
            <person name="Lam T.T.-Y."/>
            <person name="Chang Q."/>
            <person name="Ding S."/>
            <person name="Wang X."/>
            <person name="Zhu J."/>
            <person name="Ruan X."/>
            <person name="Zhao L."/>
            <person name="Wei J."/>
            <person name="Que T."/>
            <person name="Du C."/>
            <person name="Cheng J."/>
            <person name="Dai P."/>
            <person name="Han X."/>
            <person name="Huang E."/>
            <person name="Gao Y."/>
            <person name="Liu J."/>
            <person name="Shao H."/>
            <person name="Ye R."/>
            <person name="Li L."/>
            <person name="Wei W."/>
            <person name="Wang X."/>
            <person name="Wang C."/>
            <person name="Yang T."/>
            <person name="Huo Q."/>
            <person name="Li W."/>
            <person name="Guo W."/>
            <person name="Chen H."/>
            <person name="Zhou L."/>
            <person name="Ni X."/>
            <person name="Tian J."/>
            <person name="Zhou Y."/>
            <person name="Sheng Y."/>
            <person name="Liu T."/>
            <person name="Pan Y."/>
            <person name="Xia L."/>
            <person name="Li J."/>
            <person name="Zhao F."/>
            <person name="Cao W."/>
        </authorList>
    </citation>
    <scope>NUCLEOTIDE SEQUENCE</scope>
    <source>
        <strain evidence="1">Hyas-2018</strain>
    </source>
</reference>
<accession>A0ACB7SE26</accession>
<keyword evidence="2" id="KW-1185">Reference proteome</keyword>
<evidence type="ECO:0000313" key="2">
    <source>
        <dbReference type="Proteomes" id="UP000821845"/>
    </source>
</evidence>
<dbReference type="EMBL" id="CM023484">
    <property type="protein sequence ID" value="KAH6933118.1"/>
    <property type="molecule type" value="Genomic_DNA"/>
</dbReference>
<sequence>MPYRMIRTSLFLLLAVGTVSQAYRLVPFRYLKTGGTTRKVTKAPHTLAPKYDPGFQEPFLLPSVPYASLIPTFYRPWPAVPPTRSGLTTYVQTPPGGVIAALVTPRPLRPAVLPAVLQEVPQVAAPVLPRPENFTLLSKLSSGPSITTTVFRAPGGVSATSVQRVNGLSTSFFRESDSHARVTRKPVSMLMTGVVPHVITPVGPPPPRVPPYASYLVYRK</sequence>
<proteinExistence type="predicted"/>
<organism evidence="1 2">
    <name type="scientific">Hyalomma asiaticum</name>
    <name type="common">Tick</name>
    <dbReference type="NCBI Taxonomy" id="266040"/>
    <lineage>
        <taxon>Eukaryota</taxon>
        <taxon>Metazoa</taxon>
        <taxon>Ecdysozoa</taxon>
        <taxon>Arthropoda</taxon>
        <taxon>Chelicerata</taxon>
        <taxon>Arachnida</taxon>
        <taxon>Acari</taxon>
        <taxon>Parasitiformes</taxon>
        <taxon>Ixodida</taxon>
        <taxon>Ixodoidea</taxon>
        <taxon>Ixodidae</taxon>
        <taxon>Hyalomminae</taxon>
        <taxon>Hyalomma</taxon>
    </lineage>
</organism>